<sequence>MSLDNARQHSDSRMPARLHPFQEALLIQCYSDEALDVARLARRDNAGLVITARKGNFRATDSVSRVYQAARHLREHNSFRQPLLLDAARYAGANRVAARAPFNDTWIRDQRELGLPVLTDSGYVGEGDEAGLRDILRRAADLKDAIALLPLHISWLRSAAALDTLLSSVEQAGVPIAVILEHDKDPLGLKNMVRSLLRLLNCPVPVMLLRCDVSALGALCMGALAAAVGTSTSLRHLYPMKDGGGGGGHDPQVAAMVRECLAYISVDKIALAAQADPDDGLWQCACEACHSRPLGQLAIHPWPEQERLAFEHSLEVLLDLRDELLPQGSTKAARTESWRAKCWNAQVRHYEVENNTDKWEPPPFLGGWLKALEPATLQERVR</sequence>
<protein>
    <recommendedName>
        <fullName evidence="3">WW domain-containing protein</fullName>
    </recommendedName>
</protein>
<name>A0ABV2VHX0_9ACTN</name>
<evidence type="ECO:0000313" key="2">
    <source>
        <dbReference type="Proteomes" id="UP001550348"/>
    </source>
</evidence>
<dbReference type="EMBL" id="JBEXRX010000010">
    <property type="protein sequence ID" value="MEU0151572.1"/>
    <property type="molecule type" value="Genomic_DNA"/>
</dbReference>
<proteinExistence type="predicted"/>
<organism evidence="1 2">
    <name type="scientific">Micromonospora fulviviridis</name>
    <dbReference type="NCBI Taxonomy" id="47860"/>
    <lineage>
        <taxon>Bacteria</taxon>
        <taxon>Bacillati</taxon>
        <taxon>Actinomycetota</taxon>
        <taxon>Actinomycetes</taxon>
        <taxon>Micromonosporales</taxon>
        <taxon>Micromonosporaceae</taxon>
        <taxon>Micromonospora</taxon>
    </lineage>
</organism>
<dbReference type="RefSeq" id="WP_355663624.1">
    <property type="nucleotide sequence ID" value="NZ_JBEXRX010000010.1"/>
</dbReference>
<comment type="caution">
    <text evidence="1">The sequence shown here is derived from an EMBL/GenBank/DDBJ whole genome shotgun (WGS) entry which is preliminary data.</text>
</comment>
<reference evidence="1 2" key="1">
    <citation type="submission" date="2024-06" db="EMBL/GenBank/DDBJ databases">
        <title>The Natural Products Discovery Center: Release of the First 8490 Sequenced Strains for Exploring Actinobacteria Biosynthetic Diversity.</title>
        <authorList>
            <person name="Kalkreuter E."/>
            <person name="Kautsar S.A."/>
            <person name="Yang D."/>
            <person name="Bader C.D."/>
            <person name="Teijaro C.N."/>
            <person name="Fluegel L."/>
            <person name="Davis C.M."/>
            <person name="Simpson J.R."/>
            <person name="Lauterbach L."/>
            <person name="Steele A.D."/>
            <person name="Gui C."/>
            <person name="Meng S."/>
            <person name="Li G."/>
            <person name="Viehrig K."/>
            <person name="Ye F."/>
            <person name="Su P."/>
            <person name="Kiefer A.F."/>
            <person name="Nichols A."/>
            <person name="Cepeda A.J."/>
            <person name="Yan W."/>
            <person name="Fan B."/>
            <person name="Jiang Y."/>
            <person name="Adhikari A."/>
            <person name="Zheng C.-J."/>
            <person name="Schuster L."/>
            <person name="Cowan T.M."/>
            <person name="Smanski M.J."/>
            <person name="Chevrette M.G."/>
            <person name="De Carvalho L.P.S."/>
            <person name="Shen B."/>
        </authorList>
    </citation>
    <scope>NUCLEOTIDE SEQUENCE [LARGE SCALE GENOMIC DNA]</scope>
    <source>
        <strain evidence="1 2">NPDC006286</strain>
    </source>
</reference>
<gene>
    <name evidence="1" type="ORF">ABZ071_06510</name>
</gene>
<dbReference type="Proteomes" id="UP001550348">
    <property type="component" value="Unassembled WGS sequence"/>
</dbReference>
<keyword evidence="2" id="KW-1185">Reference proteome</keyword>
<accession>A0ABV2VHX0</accession>
<evidence type="ECO:0000313" key="1">
    <source>
        <dbReference type="EMBL" id="MEU0151572.1"/>
    </source>
</evidence>
<evidence type="ECO:0008006" key="3">
    <source>
        <dbReference type="Google" id="ProtNLM"/>
    </source>
</evidence>